<protein>
    <recommendedName>
        <fullName evidence="2">VWFA domain-containing protein</fullName>
    </recommendedName>
</protein>
<feature type="region of interest" description="Disordered" evidence="1">
    <location>
        <begin position="114"/>
        <end position="136"/>
    </location>
</feature>
<reference evidence="3" key="1">
    <citation type="submission" date="2018-05" db="EMBL/GenBank/DDBJ databases">
        <authorList>
            <person name="Lanie J.A."/>
            <person name="Ng W.-L."/>
            <person name="Kazmierczak K.M."/>
            <person name="Andrzejewski T.M."/>
            <person name="Davidsen T.M."/>
            <person name="Wayne K.J."/>
            <person name="Tettelin H."/>
            <person name="Glass J.I."/>
            <person name="Rusch D."/>
            <person name="Podicherti R."/>
            <person name="Tsui H.-C.T."/>
            <person name="Winkler M.E."/>
        </authorList>
    </citation>
    <scope>NUCLEOTIDE SEQUENCE</scope>
</reference>
<name>A0A381RDH7_9ZZZZ</name>
<evidence type="ECO:0000313" key="3">
    <source>
        <dbReference type="EMBL" id="SUZ87907.1"/>
    </source>
</evidence>
<evidence type="ECO:0000259" key="2">
    <source>
        <dbReference type="SMART" id="SM00327"/>
    </source>
</evidence>
<dbReference type="InterPro" id="IPR011195">
    <property type="entry name" value="UCP010256"/>
</dbReference>
<gene>
    <name evidence="3" type="ORF">METZ01_LOCUS40761</name>
</gene>
<dbReference type="InterPro" id="IPR008912">
    <property type="entry name" value="Uncharacterised_CoxE"/>
</dbReference>
<evidence type="ECO:0000256" key="1">
    <source>
        <dbReference type="SAM" id="MobiDB-lite"/>
    </source>
</evidence>
<proteinExistence type="predicted"/>
<dbReference type="InterPro" id="IPR036465">
    <property type="entry name" value="vWFA_dom_sf"/>
</dbReference>
<feature type="domain" description="VWFA" evidence="2">
    <location>
        <begin position="223"/>
        <end position="390"/>
    </location>
</feature>
<sequence length="410" mass="47907">MTESSTTAESRLHNAIASFGRFVRQAGCDLGTGEIMSGVQAASFIDITNREDFKSALRTTFITSHRFIPVFDQLFDLYWRNPDRLENVSDILRKLYESRLAQAELESMKQQAEQIQERRLDSLQPTEEDKEDQKHENKTFDLFMYSPEEILREKRFDAYTEEELNEAKEFLNRWRWEFGERRLRRLKPGRKRHRLNLQGTIRNNIFPTQDFVELAWRQQKWKPRPLIILCDISGSMETYTRILMHFIFTLHAINPRLEAFTFGTRLNRITHSLRHKEVEDTMDILAKSIKDWSGGTRIGETIEKFNLLWARRVLGGGAVVLVISDGWDTGDVDKLEKEIDRLHRSCHRLIWLNPNLGYDDFQPLTRGVQTLLPHTDDFLPIHNLNSLVNLGNVLATLNSRRSTSTVPAYA</sequence>
<dbReference type="SUPFAM" id="SSF53300">
    <property type="entry name" value="vWA-like"/>
    <property type="match status" value="1"/>
</dbReference>
<organism evidence="3">
    <name type="scientific">marine metagenome</name>
    <dbReference type="NCBI Taxonomy" id="408172"/>
    <lineage>
        <taxon>unclassified sequences</taxon>
        <taxon>metagenomes</taxon>
        <taxon>ecological metagenomes</taxon>
    </lineage>
</organism>
<dbReference type="PANTHER" id="PTHR39338">
    <property type="entry name" value="BLL5662 PROTEIN-RELATED"/>
    <property type="match status" value="1"/>
</dbReference>
<dbReference type="AlphaFoldDB" id="A0A381RDH7"/>
<accession>A0A381RDH7</accession>
<dbReference type="SMART" id="SM00327">
    <property type="entry name" value="VWA"/>
    <property type="match status" value="1"/>
</dbReference>
<dbReference type="Pfam" id="PF05762">
    <property type="entry name" value="VWA_CoxE"/>
    <property type="match status" value="1"/>
</dbReference>
<dbReference type="CDD" id="cd00198">
    <property type="entry name" value="vWFA"/>
    <property type="match status" value="1"/>
</dbReference>
<dbReference type="InterPro" id="IPR002035">
    <property type="entry name" value="VWF_A"/>
</dbReference>
<dbReference type="EMBL" id="UINC01001745">
    <property type="protein sequence ID" value="SUZ87907.1"/>
    <property type="molecule type" value="Genomic_DNA"/>
</dbReference>
<dbReference type="PIRSF" id="PIRSF010256">
    <property type="entry name" value="CoxE_vWa"/>
    <property type="match status" value="1"/>
</dbReference>
<dbReference type="PANTHER" id="PTHR39338:SF6">
    <property type="entry name" value="BLL5662 PROTEIN"/>
    <property type="match status" value="1"/>
</dbReference>
<dbReference type="Gene3D" id="3.40.50.410">
    <property type="entry name" value="von Willebrand factor, type A domain"/>
    <property type="match status" value="1"/>
</dbReference>